<keyword evidence="9 10" id="KW-0326">Glycosidase</keyword>
<dbReference type="GO" id="GO:0016020">
    <property type="term" value="C:membrane"/>
    <property type="evidence" value="ECO:0007669"/>
    <property type="project" value="GOC"/>
</dbReference>
<dbReference type="PRINTS" id="PR00740">
    <property type="entry name" value="GLHYDRLASE27"/>
</dbReference>
<dbReference type="EC" id="3.2.1.-" evidence="10"/>
<dbReference type="FunFam" id="2.60.40.1180:FF:000032">
    <property type="entry name" value="Alpha-galactosidase"/>
    <property type="match status" value="1"/>
</dbReference>
<dbReference type="PROSITE" id="PS00512">
    <property type="entry name" value="ALPHA_GALACTOSIDASE"/>
    <property type="match status" value="1"/>
</dbReference>
<protein>
    <recommendedName>
        <fullName evidence="10">Alpha-galactosidase</fullName>
        <ecNumber evidence="10">3.2.1.-</ecNumber>
    </recommendedName>
</protein>
<dbReference type="GO" id="GO:0019377">
    <property type="term" value="P:glycolipid catabolic process"/>
    <property type="evidence" value="ECO:0007669"/>
    <property type="project" value="UniProtKB-ARBA"/>
</dbReference>
<dbReference type="Gene3D" id="2.60.40.1180">
    <property type="entry name" value="Golgi alpha-mannosidase II"/>
    <property type="match status" value="1"/>
</dbReference>
<name>A0A979FHB5_HYAAZ</name>
<dbReference type="InterPro" id="IPR013785">
    <property type="entry name" value="Aldolase_TIM"/>
</dbReference>
<dbReference type="SUPFAM" id="SSF51445">
    <property type="entry name" value="(Trans)glycosidases"/>
    <property type="match status" value="1"/>
</dbReference>
<organism evidence="13 14">
    <name type="scientific">Hyalella azteca</name>
    <name type="common">Amphipod</name>
    <dbReference type="NCBI Taxonomy" id="294128"/>
    <lineage>
        <taxon>Eukaryota</taxon>
        <taxon>Metazoa</taxon>
        <taxon>Ecdysozoa</taxon>
        <taxon>Arthropoda</taxon>
        <taxon>Crustacea</taxon>
        <taxon>Multicrustacea</taxon>
        <taxon>Malacostraca</taxon>
        <taxon>Eumalacostraca</taxon>
        <taxon>Peracarida</taxon>
        <taxon>Amphipoda</taxon>
        <taxon>Senticaudata</taxon>
        <taxon>Talitrida</taxon>
        <taxon>Talitroidea</taxon>
        <taxon>Hyalellidae</taxon>
        <taxon>Hyalella</taxon>
    </lineage>
</organism>
<evidence type="ECO:0000256" key="6">
    <source>
        <dbReference type="ARBA" id="ARBA00023157"/>
    </source>
</evidence>
<dbReference type="AlphaFoldDB" id="A0A979FHB5"/>
<dbReference type="GO" id="GO:0016139">
    <property type="term" value="P:glycoside catabolic process"/>
    <property type="evidence" value="ECO:0007669"/>
    <property type="project" value="TreeGrafter"/>
</dbReference>
<evidence type="ECO:0000256" key="3">
    <source>
        <dbReference type="ARBA" id="ARBA00011738"/>
    </source>
</evidence>
<dbReference type="RefSeq" id="XP_047735992.1">
    <property type="nucleotide sequence ID" value="XM_047880036.1"/>
</dbReference>
<keyword evidence="11" id="KW-0732">Signal</keyword>
<keyword evidence="8" id="KW-0458">Lysosome</keyword>
<keyword evidence="6 10" id="KW-1015">Disulfide bond</keyword>
<sequence length="419" mass="47011">MDGCGRSSLALLVLIVLGVSALENGLARTPPMGWLAWQRFRCNTDCQNDPNNCISEKLFMQMADIIASEGYLQAGYSMVSLDDCWLARSRDAQGRLQPDPLRFPSGIRALADYMHNRGLTFGIYEDYGNYTCAGYPGILGHLQIDAQTFADWQVDYVKLDGCFSHPADMDRGYPLFGHYLNQTGRPMTYSCSWPVYQIYAGIEPNWTSIINSCNLWRNFDDIQDSWDSVTRIIDYYGDNQDSIVPNAGPGHWNDPDMLIIGNFGLSYEQSKSQMAMWAIFAAPLLMSVDLRTIKPDYKAILLNTAVIAVNQDPLGIQGRRIYKDKGIEIWARPITPVDQNYYSYAIAFLNRRTDGTPSEVSVKPAELGMTYPNGYTVTDLFSGVKYGLVNPKNIFKADVNPSGVVLLRWDLAASHDNEI</sequence>
<evidence type="ECO:0000313" key="13">
    <source>
        <dbReference type="Proteomes" id="UP000694843"/>
    </source>
</evidence>
<dbReference type="Pfam" id="PF16499">
    <property type="entry name" value="Melibiase_2"/>
    <property type="match status" value="1"/>
</dbReference>
<evidence type="ECO:0000256" key="8">
    <source>
        <dbReference type="ARBA" id="ARBA00023228"/>
    </source>
</evidence>
<dbReference type="OrthoDB" id="5795902at2759"/>
<evidence type="ECO:0000256" key="7">
    <source>
        <dbReference type="ARBA" id="ARBA00023180"/>
    </source>
</evidence>
<dbReference type="SUPFAM" id="SSF51011">
    <property type="entry name" value="Glycosyl hydrolase domain"/>
    <property type="match status" value="1"/>
</dbReference>
<evidence type="ECO:0000256" key="4">
    <source>
        <dbReference type="ARBA" id="ARBA00022801"/>
    </source>
</evidence>
<keyword evidence="13" id="KW-1185">Reference proteome</keyword>
<dbReference type="GeneID" id="108666993"/>
<evidence type="ECO:0000256" key="9">
    <source>
        <dbReference type="ARBA" id="ARBA00023295"/>
    </source>
</evidence>
<evidence type="ECO:0000256" key="1">
    <source>
        <dbReference type="ARBA" id="ARBA00004371"/>
    </source>
</evidence>
<dbReference type="PANTHER" id="PTHR11452">
    <property type="entry name" value="ALPHA-GALACTOSIDASE/ALPHA-N-ACETYLGALACTOSAMINIDASE"/>
    <property type="match status" value="1"/>
</dbReference>
<feature type="signal peptide" evidence="11">
    <location>
        <begin position="1"/>
        <end position="21"/>
    </location>
</feature>
<evidence type="ECO:0000256" key="11">
    <source>
        <dbReference type="SAM" id="SignalP"/>
    </source>
</evidence>
<keyword evidence="7" id="KW-0325">Glycoprotein</keyword>
<dbReference type="OMA" id="NIIDWFF"/>
<dbReference type="FunFam" id="3.20.20.70:FF:000070">
    <property type="entry name" value="Alpha-galactosidase"/>
    <property type="match status" value="1"/>
</dbReference>
<dbReference type="InterPro" id="IPR002241">
    <property type="entry name" value="Glyco_hydro_27"/>
</dbReference>
<dbReference type="GO" id="GO:0005764">
    <property type="term" value="C:lysosome"/>
    <property type="evidence" value="ECO:0007669"/>
    <property type="project" value="UniProtKB-SubCell"/>
</dbReference>
<gene>
    <name evidence="14" type="primary">LOC108666993</name>
</gene>
<evidence type="ECO:0000313" key="14">
    <source>
        <dbReference type="RefSeq" id="XP_047735992.1"/>
    </source>
</evidence>
<dbReference type="GO" id="GO:0009311">
    <property type="term" value="P:oligosaccharide metabolic process"/>
    <property type="evidence" value="ECO:0007669"/>
    <property type="project" value="TreeGrafter"/>
</dbReference>
<comment type="subcellular location">
    <subcellularLocation>
        <location evidence="1">Lysosome</location>
    </subcellularLocation>
</comment>
<dbReference type="InterPro" id="IPR000111">
    <property type="entry name" value="Glyco_hydro_27/36_CS"/>
</dbReference>
<dbReference type="InterPro" id="IPR035373">
    <property type="entry name" value="Melibiase/NAGA_C"/>
</dbReference>
<proteinExistence type="inferred from homology"/>
<evidence type="ECO:0000256" key="10">
    <source>
        <dbReference type="RuleBase" id="RU361168"/>
    </source>
</evidence>
<dbReference type="InterPro" id="IPR013780">
    <property type="entry name" value="Glyco_hydro_b"/>
</dbReference>
<dbReference type="CDD" id="cd14792">
    <property type="entry name" value="GH27"/>
    <property type="match status" value="1"/>
</dbReference>
<dbReference type="PANTHER" id="PTHR11452:SF86">
    <property type="entry name" value="ALPHA-GALACTOSIDASE"/>
    <property type="match status" value="1"/>
</dbReference>
<accession>A0A979FHB5</accession>
<evidence type="ECO:0000256" key="5">
    <source>
        <dbReference type="ARBA" id="ARBA00023098"/>
    </source>
</evidence>
<comment type="similarity">
    <text evidence="2 10">Belongs to the glycosyl hydrolase 27 family.</text>
</comment>
<evidence type="ECO:0000259" key="12">
    <source>
        <dbReference type="Pfam" id="PF17450"/>
    </source>
</evidence>
<dbReference type="Proteomes" id="UP000694843">
    <property type="component" value="Unplaced"/>
</dbReference>
<keyword evidence="4 10" id="KW-0378">Hydrolase</keyword>
<dbReference type="Gene3D" id="3.20.20.70">
    <property type="entry name" value="Aldolase class I"/>
    <property type="match status" value="1"/>
</dbReference>
<keyword evidence="5" id="KW-0443">Lipid metabolism</keyword>
<evidence type="ECO:0000256" key="2">
    <source>
        <dbReference type="ARBA" id="ARBA00009743"/>
    </source>
</evidence>
<feature type="chain" id="PRO_5036828016" description="Alpha-galactosidase" evidence="11">
    <location>
        <begin position="22"/>
        <end position="419"/>
    </location>
</feature>
<dbReference type="GO" id="GO:0004557">
    <property type="term" value="F:alpha-galactosidase activity"/>
    <property type="evidence" value="ECO:0007669"/>
    <property type="project" value="TreeGrafter"/>
</dbReference>
<reference evidence="14" key="1">
    <citation type="submission" date="2025-08" db="UniProtKB">
        <authorList>
            <consortium name="RefSeq"/>
        </authorList>
    </citation>
    <scope>IDENTIFICATION</scope>
    <source>
        <tissue evidence="14">Whole organism</tissue>
    </source>
</reference>
<comment type="subunit">
    <text evidence="3 10">Homodimer.</text>
</comment>
<dbReference type="Pfam" id="PF17450">
    <property type="entry name" value="Melibiase_2_C"/>
    <property type="match status" value="1"/>
</dbReference>
<dbReference type="KEGG" id="hazt:108666993"/>
<feature type="domain" description="Alpha galactosidase A C-terminal" evidence="12">
    <location>
        <begin position="315"/>
        <end position="403"/>
    </location>
</feature>
<dbReference type="InterPro" id="IPR017853">
    <property type="entry name" value="GH"/>
</dbReference>